<keyword evidence="1 2" id="KW-0103">Bromodomain</keyword>
<dbReference type="InterPro" id="IPR050935">
    <property type="entry name" value="Bromo_chromatin_reader"/>
</dbReference>
<dbReference type="EMBL" id="JAUEPO010000004">
    <property type="protein sequence ID" value="KAK3324655.1"/>
    <property type="molecule type" value="Genomic_DNA"/>
</dbReference>
<reference evidence="6" key="1">
    <citation type="journal article" date="2023" name="Mol. Phylogenet. Evol.">
        <title>Genome-scale phylogeny and comparative genomics of the fungal order Sordariales.</title>
        <authorList>
            <person name="Hensen N."/>
            <person name="Bonometti L."/>
            <person name="Westerberg I."/>
            <person name="Brannstrom I.O."/>
            <person name="Guillou S."/>
            <person name="Cros-Aarteil S."/>
            <person name="Calhoun S."/>
            <person name="Haridas S."/>
            <person name="Kuo A."/>
            <person name="Mondo S."/>
            <person name="Pangilinan J."/>
            <person name="Riley R."/>
            <person name="LaButti K."/>
            <person name="Andreopoulos B."/>
            <person name="Lipzen A."/>
            <person name="Chen C."/>
            <person name="Yan M."/>
            <person name="Daum C."/>
            <person name="Ng V."/>
            <person name="Clum A."/>
            <person name="Steindorff A."/>
            <person name="Ohm R.A."/>
            <person name="Martin F."/>
            <person name="Silar P."/>
            <person name="Natvig D.O."/>
            <person name="Lalanne C."/>
            <person name="Gautier V."/>
            <person name="Ament-Velasquez S.L."/>
            <person name="Kruys A."/>
            <person name="Hutchinson M.I."/>
            <person name="Powell A.J."/>
            <person name="Barry K."/>
            <person name="Miller A.N."/>
            <person name="Grigoriev I.V."/>
            <person name="Debuchy R."/>
            <person name="Gladieux P."/>
            <person name="Hiltunen Thoren M."/>
            <person name="Johannesson H."/>
        </authorList>
    </citation>
    <scope>NUCLEOTIDE SEQUENCE</scope>
    <source>
        <strain evidence="6">SMH4131-1</strain>
    </source>
</reference>
<comment type="caution">
    <text evidence="6">The sequence shown here is derived from an EMBL/GenBank/DDBJ whole genome shotgun (WGS) entry which is preliminary data.</text>
</comment>
<dbReference type="PANTHER" id="PTHR22880">
    <property type="entry name" value="FALZ-RELATED BROMODOMAIN-CONTAINING PROTEINS"/>
    <property type="match status" value="1"/>
</dbReference>
<evidence type="ECO:0000259" key="4">
    <source>
        <dbReference type="PROSITE" id="PS50014"/>
    </source>
</evidence>
<feature type="domain" description="BTB" evidence="5">
    <location>
        <begin position="79"/>
        <end position="148"/>
    </location>
</feature>
<evidence type="ECO:0000256" key="2">
    <source>
        <dbReference type="PROSITE-ProRule" id="PRU00035"/>
    </source>
</evidence>
<keyword evidence="7" id="KW-1185">Reference proteome</keyword>
<dbReference type="PROSITE" id="PS50014">
    <property type="entry name" value="BROMODOMAIN_2"/>
    <property type="match status" value="1"/>
</dbReference>
<dbReference type="SMART" id="SM00297">
    <property type="entry name" value="BROMO"/>
    <property type="match status" value="1"/>
</dbReference>
<evidence type="ECO:0000259" key="5">
    <source>
        <dbReference type="PROSITE" id="PS50097"/>
    </source>
</evidence>
<evidence type="ECO:0000313" key="7">
    <source>
        <dbReference type="Proteomes" id="UP001286456"/>
    </source>
</evidence>
<dbReference type="InterPro" id="IPR000210">
    <property type="entry name" value="BTB/POZ_dom"/>
</dbReference>
<feature type="compositionally biased region" description="Low complexity" evidence="3">
    <location>
        <begin position="307"/>
        <end position="324"/>
    </location>
</feature>
<feature type="region of interest" description="Disordered" evidence="3">
    <location>
        <begin position="1"/>
        <end position="47"/>
    </location>
</feature>
<evidence type="ECO:0000256" key="1">
    <source>
        <dbReference type="ARBA" id="ARBA00023117"/>
    </source>
</evidence>
<evidence type="ECO:0000313" key="6">
    <source>
        <dbReference type="EMBL" id="KAK3324655.1"/>
    </source>
</evidence>
<evidence type="ECO:0000256" key="3">
    <source>
        <dbReference type="SAM" id="MobiDB-lite"/>
    </source>
</evidence>
<dbReference type="InterPro" id="IPR036427">
    <property type="entry name" value="Bromodomain-like_sf"/>
</dbReference>
<feature type="compositionally biased region" description="Polar residues" evidence="3">
    <location>
        <begin position="1"/>
        <end position="11"/>
    </location>
</feature>
<dbReference type="Pfam" id="PF00439">
    <property type="entry name" value="Bromodomain"/>
    <property type="match status" value="1"/>
</dbReference>
<reference evidence="6" key="2">
    <citation type="submission" date="2023-06" db="EMBL/GenBank/DDBJ databases">
        <authorList>
            <consortium name="Lawrence Berkeley National Laboratory"/>
            <person name="Haridas S."/>
            <person name="Hensen N."/>
            <person name="Bonometti L."/>
            <person name="Westerberg I."/>
            <person name="Brannstrom I.O."/>
            <person name="Guillou S."/>
            <person name="Cros-Aarteil S."/>
            <person name="Calhoun S."/>
            <person name="Kuo A."/>
            <person name="Mondo S."/>
            <person name="Pangilinan J."/>
            <person name="Riley R."/>
            <person name="Labutti K."/>
            <person name="Andreopoulos B."/>
            <person name="Lipzen A."/>
            <person name="Chen C."/>
            <person name="Yanf M."/>
            <person name="Daum C."/>
            <person name="Ng V."/>
            <person name="Clum A."/>
            <person name="Steindorff A."/>
            <person name="Ohm R."/>
            <person name="Martin F."/>
            <person name="Silar P."/>
            <person name="Natvig D."/>
            <person name="Lalanne C."/>
            <person name="Gautier V."/>
            <person name="Ament-Velasquez S.L."/>
            <person name="Kruys A."/>
            <person name="Hutchinson M.I."/>
            <person name="Powell A.J."/>
            <person name="Barry K."/>
            <person name="Miller A.N."/>
            <person name="Grigoriev I.V."/>
            <person name="Debuchy R."/>
            <person name="Gladieux P."/>
            <person name="Thoren M.H."/>
            <person name="Johannesson H."/>
        </authorList>
    </citation>
    <scope>NUCLEOTIDE SEQUENCE</scope>
    <source>
        <strain evidence="6">SMH4131-1</strain>
    </source>
</reference>
<dbReference type="Gene3D" id="1.20.920.10">
    <property type="entry name" value="Bromodomain-like"/>
    <property type="match status" value="1"/>
</dbReference>
<dbReference type="PROSITE" id="PS50097">
    <property type="entry name" value="BTB"/>
    <property type="match status" value="1"/>
</dbReference>
<feature type="domain" description="Bromo" evidence="4">
    <location>
        <begin position="382"/>
        <end position="447"/>
    </location>
</feature>
<dbReference type="CDD" id="cd18186">
    <property type="entry name" value="BTB_POZ_ZBTB_KLHL-like"/>
    <property type="match status" value="1"/>
</dbReference>
<dbReference type="SUPFAM" id="SSF47370">
    <property type="entry name" value="Bromodomain"/>
    <property type="match status" value="1"/>
</dbReference>
<dbReference type="PRINTS" id="PR00503">
    <property type="entry name" value="BROMODOMAIN"/>
</dbReference>
<gene>
    <name evidence="6" type="ORF">B0T19DRAFT_402874</name>
</gene>
<dbReference type="InterPro" id="IPR001487">
    <property type="entry name" value="Bromodomain"/>
</dbReference>
<dbReference type="SUPFAM" id="SSF54695">
    <property type="entry name" value="POZ domain"/>
    <property type="match status" value="1"/>
</dbReference>
<feature type="compositionally biased region" description="Polar residues" evidence="3">
    <location>
        <begin position="343"/>
        <end position="355"/>
    </location>
</feature>
<dbReference type="InterPro" id="IPR011333">
    <property type="entry name" value="SKP1/BTB/POZ_sf"/>
</dbReference>
<dbReference type="GO" id="GO:0006338">
    <property type="term" value="P:chromatin remodeling"/>
    <property type="evidence" value="ECO:0007669"/>
    <property type="project" value="TreeGrafter"/>
</dbReference>
<organism evidence="6 7">
    <name type="scientific">Cercophora scortea</name>
    <dbReference type="NCBI Taxonomy" id="314031"/>
    <lineage>
        <taxon>Eukaryota</taxon>
        <taxon>Fungi</taxon>
        <taxon>Dikarya</taxon>
        <taxon>Ascomycota</taxon>
        <taxon>Pezizomycotina</taxon>
        <taxon>Sordariomycetes</taxon>
        <taxon>Sordariomycetidae</taxon>
        <taxon>Sordariales</taxon>
        <taxon>Lasiosphaeriaceae</taxon>
        <taxon>Cercophora</taxon>
    </lineage>
</organism>
<feature type="region of interest" description="Disordered" evidence="3">
    <location>
        <begin position="288"/>
        <end position="355"/>
    </location>
</feature>
<dbReference type="GO" id="GO:0006355">
    <property type="term" value="P:regulation of DNA-templated transcription"/>
    <property type="evidence" value="ECO:0007669"/>
    <property type="project" value="TreeGrafter"/>
</dbReference>
<dbReference type="GO" id="GO:0005634">
    <property type="term" value="C:nucleus"/>
    <property type="evidence" value="ECO:0007669"/>
    <property type="project" value="TreeGrafter"/>
</dbReference>
<dbReference type="Gene3D" id="3.30.710.10">
    <property type="entry name" value="Potassium Channel Kv1.1, Chain A"/>
    <property type="match status" value="1"/>
</dbReference>
<dbReference type="GO" id="GO:0000785">
    <property type="term" value="C:chromatin"/>
    <property type="evidence" value="ECO:0007669"/>
    <property type="project" value="TreeGrafter"/>
</dbReference>
<dbReference type="PANTHER" id="PTHR22880:SF225">
    <property type="entry name" value="BROMODOMAIN-CONTAINING PROTEIN BET-1-RELATED"/>
    <property type="match status" value="1"/>
</dbReference>
<name>A0AAE0IGD5_9PEZI</name>
<proteinExistence type="predicted"/>
<protein>
    <submittedName>
        <fullName evidence="6">Uncharacterized protein</fullName>
    </submittedName>
</protein>
<accession>A0AAE0IGD5</accession>
<dbReference type="AlphaFoldDB" id="A0AAE0IGD5"/>
<dbReference type="Proteomes" id="UP001286456">
    <property type="component" value="Unassembled WGS sequence"/>
</dbReference>
<sequence length="477" mass="52102">MSDEAQPSATVVANGVNGVEKTNHDEAVNGTNGTDAANNPENNKPETKDVNEIAEDVGGASSNTTVDDQPFSWLKPHPIYIILLVGPEEIPFGIQRDFLCAKSTFYKQYFADSPTESLENIVHLGDTPVDVFSYAQNFMYTGQVFPSIETLPSYEVLIGLWKLGHDLGIAGLCDATLEAMTECRRVTHHIPATPLLVQVWQDTPDGCSLRKLLLLWAAEYMRSSEARKQFAQSLPQEVLSELVVAMSSLDDTPAPLAVSSAAAVAQAQAQLSAPQNRNVHYLEPDEADAAAQAARPAKKQRHSDVHSSSVTAPAAAAKAVVNKKPGGRVSLPSSKPMPKQRKSSTTFGASHPPSTNQKLNFCSDLLTRMLSGPGFWTRLVGPFKEPVDPVSDGVPDYFDKVTKPMDLGTMKAKMDAGGYADEAEFLADMNQIFTNCFTYWSKKDAMYGACERLQKTFEEKYSQMNKWIAKMEGDEPN</sequence>
<feature type="compositionally biased region" description="Polar residues" evidence="3">
    <location>
        <begin position="29"/>
        <end position="42"/>
    </location>
</feature>